<protein>
    <submittedName>
        <fullName evidence="1">Uncharacterized protein</fullName>
    </submittedName>
</protein>
<keyword evidence="2" id="KW-1185">Reference proteome</keyword>
<reference evidence="1 2" key="1">
    <citation type="journal article" date="2015" name="Stand. Genomic Sci.">
        <title>Genomic information of the arsenic-resistant bacterium Lysobacter arseniciresistens type strain ZS79(T) and comparison of Lysobacter draft genomes.</title>
        <authorList>
            <person name="Liu L."/>
            <person name="Zhang S."/>
            <person name="Luo M."/>
            <person name="Wang G."/>
        </authorList>
    </citation>
    <scope>NUCLEOTIDE SEQUENCE [LARGE SCALE GENOMIC DNA]</scope>
    <source>
        <strain evidence="1 2">ZS79</strain>
    </source>
</reference>
<dbReference type="STRING" id="913325.N799_07280"/>
<dbReference type="AlphaFoldDB" id="A0A0A0EZB3"/>
<evidence type="ECO:0000313" key="2">
    <source>
        <dbReference type="Proteomes" id="UP000029989"/>
    </source>
</evidence>
<name>A0A0A0EZB3_9GAMM</name>
<dbReference type="RefSeq" id="WP_036211766.1">
    <property type="nucleotide sequence ID" value="NZ_AVPT01000019.1"/>
</dbReference>
<evidence type="ECO:0000313" key="1">
    <source>
        <dbReference type="EMBL" id="KGM55373.1"/>
    </source>
</evidence>
<accession>A0A0A0EZB3</accession>
<proteinExistence type="predicted"/>
<dbReference type="EMBL" id="AVPT01000019">
    <property type="protein sequence ID" value="KGM55373.1"/>
    <property type="molecule type" value="Genomic_DNA"/>
</dbReference>
<comment type="caution">
    <text evidence="1">The sequence shown here is derived from an EMBL/GenBank/DDBJ whole genome shotgun (WGS) entry which is preliminary data.</text>
</comment>
<organism evidence="1 2">
    <name type="scientific">Lysobacter arseniciresistens ZS79</name>
    <dbReference type="NCBI Taxonomy" id="913325"/>
    <lineage>
        <taxon>Bacteria</taxon>
        <taxon>Pseudomonadati</taxon>
        <taxon>Pseudomonadota</taxon>
        <taxon>Gammaproteobacteria</taxon>
        <taxon>Lysobacterales</taxon>
        <taxon>Lysobacteraceae</taxon>
        <taxon>Novilysobacter</taxon>
    </lineage>
</organism>
<dbReference type="Proteomes" id="UP000029989">
    <property type="component" value="Unassembled WGS sequence"/>
</dbReference>
<gene>
    <name evidence="1" type="ORF">N799_07280</name>
</gene>
<sequence length="65" mass="7400">MNDLSHQLRACLVPLADRTQGQLYELFNDTTEERADMAARAVYEVYTTLRRLSASLAAQRRQEAA</sequence>